<protein>
    <submittedName>
        <fullName evidence="1">Uncharacterized protein</fullName>
    </submittedName>
</protein>
<reference evidence="1 2" key="1">
    <citation type="journal article" date="2007" name="Nat. Genet.">
        <title>Comparative genomic analysis of three Leishmania species that cause diverse human disease.</title>
        <authorList>
            <person name="Peacock C.S."/>
            <person name="Seeger K."/>
            <person name="Harris D."/>
            <person name="Murphy L."/>
            <person name="Ruiz J.C."/>
            <person name="Quail M.A."/>
            <person name="Peters N."/>
            <person name="Adlem E."/>
            <person name="Tivey A."/>
            <person name="Aslett M."/>
            <person name="Kerhornou A."/>
            <person name="Ivens A."/>
            <person name="Fraser A."/>
            <person name="Rajandream M.A."/>
            <person name="Carver T."/>
            <person name="Norbertczak H."/>
            <person name="Chillingworth T."/>
            <person name="Hance Z."/>
            <person name="Jagels K."/>
            <person name="Moule S."/>
            <person name="Ormond D."/>
            <person name="Rutter S."/>
            <person name="Squares R."/>
            <person name="Whitehead S."/>
            <person name="Rabbinowitsch E."/>
            <person name="Arrowsmith C."/>
            <person name="White B."/>
            <person name="Thurston S."/>
            <person name="Bringaud F."/>
            <person name="Baldauf S.L."/>
            <person name="Faulconbridge A."/>
            <person name="Jeffares D."/>
            <person name="Depledge D.P."/>
            <person name="Oyola S.O."/>
            <person name="Hilley J.D."/>
            <person name="Brito L.O."/>
            <person name="Tosi L.R."/>
            <person name="Barrell B."/>
            <person name="Cruz A.K."/>
            <person name="Mottram J.C."/>
            <person name="Smith D.F."/>
            <person name="Berriman M."/>
        </authorList>
    </citation>
    <scope>NUCLEOTIDE SEQUENCE [LARGE SCALE GENOMIC DNA]</scope>
    <source>
        <strain evidence="1 2">MHOM/BR/75/M2904</strain>
    </source>
</reference>
<dbReference type="AlphaFoldDB" id="A4H748"/>
<gene>
    <name evidence="1" type="ORF">LBRM_13_0410</name>
</gene>
<dbReference type="OMA" id="TGMRYTV"/>
<name>A4H748_LEIBR</name>
<accession>A4H748</accession>
<dbReference type="VEuPathDB" id="TriTrypDB:LbrM.13.0410"/>
<dbReference type="RefSeq" id="XP_001563184.1">
    <property type="nucleotide sequence ID" value="XM_001563134.1"/>
</dbReference>
<dbReference type="KEGG" id="lbz:LBRM_13_0410"/>
<sequence>MRACALSTGGSYLHHPIITMDVLNLISLVVDLRDYPGYATCTRATEYPGLALCEYSAATGMRYTVPLGYAASVVYFYFYHRPRLSFADRSLTKLHHYFYPSAGYSAPLGIIGGVLYGAGECAQGLTPAALEATAAREKAAALMAAEQYSQRHRAAKTRLKAEQSFLSKALVLLRLREDPVQAELARMGLGEDSIAWETLLVPQGYLWTQLHSTVHDIARYRGYGTPVVAGAAVLTSADGRVGEPSDAAHTPCSSSFTFLSPSRAYFTKPQVDAVVSRIGTLRVSPEDDRWMRSAGRCGAYGVLGMLLTWNSGGALFRAQMGLGLGVTIGGLASATRLDQIFTHL</sequence>
<organism evidence="1 2">
    <name type="scientific">Leishmania braziliensis</name>
    <dbReference type="NCBI Taxonomy" id="5660"/>
    <lineage>
        <taxon>Eukaryota</taxon>
        <taxon>Discoba</taxon>
        <taxon>Euglenozoa</taxon>
        <taxon>Kinetoplastea</taxon>
        <taxon>Metakinetoplastina</taxon>
        <taxon>Trypanosomatida</taxon>
        <taxon>Trypanosomatidae</taxon>
        <taxon>Leishmaniinae</taxon>
        <taxon>Leishmania</taxon>
        <taxon>Leishmania braziliensis species complex</taxon>
    </lineage>
</organism>
<evidence type="ECO:0000313" key="2">
    <source>
        <dbReference type="Proteomes" id="UP000007258"/>
    </source>
</evidence>
<dbReference type="EMBL" id="FR798987">
    <property type="protein sequence ID" value="CAM45604.1"/>
    <property type="molecule type" value="Genomic_DNA"/>
</dbReference>
<evidence type="ECO:0000313" key="1">
    <source>
        <dbReference type="EMBL" id="CAM45604.1"/>
    </source>
</evidence>
<reference evidence="1 2" key="2">
    <citation type="journal article" date="2011" name="Genome Res.">
        <title>Chromosome and gene copy number variation allow major structural change between species and strains of Leishmania.</title>
        <authorList>
            <person name="Rogers M.B."/>
            <person name="Hilley J.D."/>
            <person name="Dickens N.J."/>
            <person name="Wilkes J."/>
            <person name="Bates P.A."/>
            <person name="Depledge D.P."/>
            <person name="Harris D."/>
            <person name="Her Y."/>
            <person name="Herzyk P."/>
            <person name="Imamura H."/>
            <person name="Otto T.D."/>
            <person name="Sanders M."/>
            <person name="Seeger K."/>
            <person name="Dujardin J.C."/>
            <person name="Berriman M."/>
            <person name="Smith D.F."/>
            <person name="Hertz-Fowler C."/>
            <person name="Mottram J.C."/>
        </authorList>
    </citation>
    <scope>NUCLEOTIDE SEQUENCE [LARGE SCALE GENOMIC DNA]</scope>
    <source>
        <strain evidence="1 2">MHOM/BR/75/M2904</strain>
    </source>
</reference>
<proteinExistence type="predicted"/>
<dbReference type="Proteomes" id="UP000007258">
    <property type="component" value="Chromosome 13"/>
</dbReference>
<dbReference type="InParanoid" id="A4H748"/>
<keyword evidence="2" id="KW-1185">Reference proteome</keyword>
<dbReference type="GeneID" id="5413678"/>